<organism evidence="1 2">
    <name type="scientific">Cyclotella atomus</name>
    <dbReference type="NCBI Taxonomy" id="382360"/>
    <lineage>
        <taxon>Eukaryota</taxon>
        <taxon>Sar</taxon>
        <taxon>Stramenopiles</taxon>
        <taxon>Ochrophyta</taxon>
        <taxon>Bacillariophyta</taxon>
        <taxon>Coscinodiscophyceae</taxon>
        <taxon>Thalassiosirophycidae</taxon>
        <taxon>Stephanodiscales</taxon>
        <taxon>Stephanodiscaceae</taxon>
        <taxon>Cyclotella</taxon>
    </lineage>
</organism>
<comment type="caution">
    <text evidence="1">The sequence shown here is derived from an EMBL/GenBank/DDBJ whole genome shotgun (WGS) entry which is preliminary data.</text>
</comment>
<name>A0ABD3NLP7_9STRA</name>
<proteinExistence type="predicted"/>
<keyword evidence="2" id="KW-1185">Reference proteome</keyword>
<protein>
    <submittedName>
        <fullName evidence="1">Uncharacterized protein</fullName>
    </submittedName>
</protein>
<evidence type="ECO:0000313" key="1">
    <source>
        <dbReference type="EMBL" id="KAL3776840.1"/>
    </source>
</evidence>
<gene>
    <name evidence="1" type="ORF">ACHAWO_004245</name>
</gene>
<evidence type="ECO:0000313" key="2">
    <source>
        <dbReference type="Proteomes" id="UP001530400"/>
    </source>
</evidence>
<dbReference type="EMBL" id="JALLPJ020001079">
    <property type="protein sequence ID" value="KAL3776840.1"/>
    <property type="molecule type" value="Genomic_DNA"/>
</dbReference>
<dbReference type="AlphaFoldDB" id="A0ABD3NLP7"/>
<dbReference type="Proteomes" id="UP001530400">
    <property type="component" value="Unassembled WGS sequence"/>
</dbReference>
<accession>A0ABD3NLP7</accession>
<reference evidence="1 2" key="1">
    <citation type="submission" date="2024-10" db="EMBL/GenBank/DDBJ databases">
        <title>Updated reference genomes for cyclostephanoid diatoms.</title>
        <authorList>
            <person name="Roberts W.R."/>
            <person name="Alverson A.J."/>
        </authorList>
    </citation>
    <scope>NUCLEOTIDE SEQUENCE [LARGE SCALE GENOMIC DNA]</scope>
    <source>
        <strain evidence="1 2">AJA010-31</strain>
    </source>
</reference>
<sequence length="265" mass="29524">MKFARRKKHQVLIQADTTDSVSCSASRSSRRDCLEDMFHKLKECNVVSGSEPGLSSVDQVRHKLLTSLTLAEDSAQSDEGLMKVKRLRSKLISNFVKIDELSATSDTSFVSWNSHNAMCSFDKEVGCEVFDHSTSHHSISVIRVYEIPQDSAKYDSLDEAFEVKVNNRFESSMDEYMDAPEPGFEVSTNDKLTIDYVRVAKEAREDSSSTITCDDSSKRAGCGISSYGDSNISVYSEDCFDRCEYDCGSMETATDASFVGMEITI</sequence>